<feature type="region of interest" description="Disordered" evidence="4">
    <location>
        <begin position="836"/>
        <end position="860"/>
    </location>
</feature>
<dbReference type="InterPro" id="IPR015943">
    <property type="entry name" value="WD40/YVTN_repeat-like_dom_sf"/>
</dbReference>
<dbReference type="EMBL" id="SFCC01000001">
    <property type="protein sequence ID" value="RZQ65866.1"/>
    <property type="molecule type" value="Genomic_DNA"/>
</dbReference>
<feature type="transmembrane region" description="Helical" evidence="5">
    <location>
        <begin position="500"/>
        <end position="519"/>
    </location>
</feature>
<dbReference type="Gene3D" id="2.130.10.10">
    <property type="entry name" value="YVTN repeat-like/Quinoprotein amine dehydrogenase"/>
    <property type="match status" value="4"/>
</dbReference>
<evidence type="ECO:0000256" key="3">
    <source>
        <dbReference type="PROSITE-ProRule" id="PRU00221"/>
    </source>
</evidence>
<evidence type="ECO:0000313" key="8">
    <source>
        <dbReference type="Proteomes" id="UP000292003"/>
    </source>
</evidence>
<dbReference type="AlphaFoldDB" id="A0A4Q7JF83"/>
<feature type="domain" description="Novel STAND NTPase 1" evidence="6">
    <location>
        <begin position="100"/>
        <end position="445"/>
    </location>
</feature>
<evidence type="ECO:0000256" key="5">
    <source>
        <dbReference type="SAM" id="Phobius"/>
    </source>
</evidence>
<feature type="repeat" description="WD" evidence="3">
    <location>
        <begin position="1154"/>
        <end position="1188"/>
    </location>
</feature>
<accession>A0A4Q7JF83</accession>
<dbReference type="SMART" id="SM00320">
    <property type="entry name" value="WD40"/>
    <property type="match status" value="13"/>
</dbReference>
<dbReference type="InterPro" id="IPR020472">
    <property type="entry name" value="WD40_PAC1"/>
</dbReference>
<evidence type="ECO:0000256" key="4">
    <source>
        <dbReference type="SAM" id="MobiDB-lite"/>
    </source>
</evidence>
<dbReference type="RefSeq" id="WP_130473435.1">
    <property type="nucleotide sequence ID" value="NZ_SFCC01000001.1"/>
</dbReference>
<dbReference type="SUPFAM" id="SSF50978">
    <property type="entry name" value="WD40 repeat-like"/>
    <property type="match status" value="1"/>
</dbReference>
<dbReference type="PROSITE" id="PS00678">
    <property type="entry name" value="WD_REPEATS_1"/>
    <property type="match status" value="6"/>
</dbReference>
<evidence type="ECO:0000256" key="1">
    <source>
        <dbReference type="ARBA" id="ARBA00022574"/>
    </source>
</evidence>
<dbReference type="InterPro" id="IPR001680">
    <property type="entry name" value="WD40_rpt"/>
</dbReference>
<dbReference type="SUPFAM" id="SSF52540">
    <property type="entry name" value="P-loop containing nucleoside triphosphate hydrolases"/>
    <property type="match status" value="1"/>
</dbReference>
<keyword evidence="8" id="KW-1185">Reference proteome</keyword>
<dbReference type="PROSITE" id="PS50082">
    <property type="entry name" value="WD_REPEATS_2"/>
    <property type="match status" value="8"/>
</dbReference>
<gene>
    <name evidence="7" type="ORF">EWH70_01970</name>
</gene>
<keyword evidence="5" id="KW-0812">Transmembrane</keyword>
<organism evidence="7 8">
    <name type="scientific">Amycolatopsis suaedae</name>
    <dbReference type="NCBI Taxonomy" id="2510978"/>
    <lineage>
        <taxon>Bacteria</taxon>
        <taxon>Bacillati</taxon>
        <taxon>Actinomycetota</taxon>
        <taxon>Actinomycetes</taxon>
        <taxon>Pseudonocardiales</taxon>
        <taxon>Pseudonocardiaceae</taxon>
        <taxon>Amycolatopsis</taxon>
    </lineage>
</organism>
<dbReference type="PANTHER" id="PTHR19879:SF9">
    <property type="entry name" value="TRANSCRIPTION INITIATION FACTOR TFIID SUBUNIT 5"/>
    <property type="match status" value="1"/>
</dbReference>
<dbReference type="InterPro" id="IPR011047">
    <property type="entry name" value="Quinoprotein_ADH-like_sf"/>
</dbReference>
<keyword evidence="5" id="KW-0472">Membrane</keyword>
<feature type="repeat" description="WD" evidence="3">
    <location>
        <begin position="814"/>
        <end position="838"/>
    </location>
</feature>
<dbReference type="InterPro" id="IPR049052">
    <property type="entry name" value="nSTAND1"/>
</dbReference>
<keyword evidence="5" id="KW-1133">Transmembrane helix</keyword>
<protein>
    <recommendedName>
        <fullName evidence="6">Novel STAND NTPase 1 domain-containing protein</fullName>
    </recommendedName>
</protein>
<feature type="repeat" description="WD" evidence="3">
    <location>
        <begin position="1109"/>
        <end position="1144"/>
    </location>
</feature>
<keyword evidence="1 3" id="KW-0853">WD repeat</keyword>
<evidence type="ECO:0000313" key="7">
    <source>
        <dbReference type="EMBL" id="RZQ65866.1"/>
    </source>
</evidence>
<dbReference type="PRINTS" id="PR00320">
    <property type="entry name" value="GPROTEINBRPT"/>
</dbReference>
<dbReference type="InterPro" id="IPR019775">
    <property type="entry name" value="WD40_repeat_CS"/>
</dbReference>
<feature type="repeat" description="WD" evidence="3">
    <location>
        <begin position="764"/>
        <end position="795"/>
    </location>
</feature>
<name>A0A4Q7JF83_9PSEU</name>
<dbReference type="PANTHER" id="PTHR19879">
    <property type="entry name" value="TRANSCRIPTION INITIATION FACTOR TFIID"/>
    <property type="match status" value="1"/>
</dbReference>
<dbReference type="Pfam" id="PF00400">
    <property type="entry name" value="WD40"/>
    <property type="match status" value="9"/>
</dbReference>
<dbReference type="SUPFAM" id="SSF50998">
    <property type="entry name" value="Quinoprotein alcohol dehydrogenase-like"/>
    <property type="match status" value="1"/>
</dbReference>
<dbReference type="CDD" id="cd00200">
    <property type="entry name" value="WD40"/>
    <property type="match status" value="2"/>
</dbReference>
<evidence type="ECO:0000256" key="2">
    <source>
        <dbReference type="ARBA" id="ARBA00022737"/>
    </source>
</evidence>
<feature type="repeat" description="WD" evidence="3">
    <location>
        <begin position="719"/>
        <end position="752"/>
    </location>
</feature>
<reference evidence="7 8" key="1">
    <citation type="submission" date="2019-02" db="EMBL/GenBank/DDBJ databases">
        <title>Draft genome sequence of Amycolatopsis sp. 8-3EHSu isolated from roots of Suaeda maritima.</title>
        <authorList>
            <person name="Duangmal K."/>
            <person name="Chantavorakit T."/>
        </authorList>
    </citation>
    <scope>NUCLEOTIDE SEQUENCE [LARGE SCALE GENOMIC DNA]</scope>
    <source>
        <strain evidence="7 8">8-3EHSu</strain>
    </source>
</reference>
<feature type="repeat" description="WD" evidence="3">
    <location>
        <begin position="674"/>
        <end position="706"/>
    </location>
</feature>
<dbReference type="Proteomes" id="UP000292003">
    <property type="component" value="Unassembled WGS sequence"/>
</dbReference>
<dbReference type="Pfam" id="PF20703">
    <property type="entry name" value="nSTAND1"/>
    <property type="match status" value="1"/>
</dbReference>
<proteinExistence type="predicted"/>
<keyword evidence="2" id="KW-0677">Repeat</keyword>
<dbReference type="InterPro" id="IPR036322">
    <property type="entry name" value="WD40_repeat_dom_sf"/>
</dbReference>
<feature type="repeat" description="WD" evidence="3">
    <location>
        <begin position="584"/>
        <end position="619"/>
    </location>
</feature>
<evidence type="ECO:0000259" key="6">
    <source>
        <dbReference type="Pfam" id="PF20703"/>
    </source>
</evidence>
<dbReference type="PROSITE" id="PS50294">
    <property type="entry name" value="WD_REPEATS_REGION"/>
    <property type="match status" value="7"/>
</dbReference>
<comment type="caution">
    <text evidence="7">The sequence shown here is derived from an EMBL/GenBank/DDBJ whole genome shotgun (WGS) entry which is preliminary data.</text>
</comment>
<dbReference type="InterPro" id="IPR027417">
    <property type="entry name" value="P-loop_NTPase"/>
</dbReference>
<feature type="repeat" description="WD" evidence="3">
    <location>
        <begin position="630"/>
        <end position="671"/>
    </location>
</feature>
<sequence length="1222" mass="130010">MPRPERTLETAPPVLAEFAAGLRALRAAAGNPPYRELAGHAHYSATALSEAAGGRRLPTLPVTLAFVAACGGDQDEWRQRWSEASLALADTEPADDRNAPYVGLAPFGADDARWFFGRDRVVDDLASRLERTRFVAVFGASGSGKSSVLRAGLLPRLTGDGATVVTFTPSRRPFAEYTRHADAAGEDLVLVVDQFEELFTLCADEDERRRFLAALCAADSGFRVVIGVRADFYQRCTAYPELVDALREGQVTVGAMTADELRQAIVRPAVAAGCSVEGALVTELVVAATGRPGVLPLLSHVLLQCWHRRRGNALTLSGYHASGGLHGALAQTAEDCWEPLGERQRRLAKELLLRMTALGEVADTKRRITWSEVNESDPDVRVVLAALAKARLVTVDTDSLELAHEALIEAWPRLRGWLSEDRETLRVHRRLTDDAAAWAALDRDSGGLYRGARLALARPLLTESRVDLTALEREFLAAAVAAEERDQAVARRRVRRQRRLIALLAVLLVLVGLTAVVVVDTRRTAVDQRDAALADSAAHHAESLRATDPALATQLGLAAYRLSPTPRARGSLLSAAATPAPTLLRGHADGITSAAFHPAGRLVATSGYDTTARLWEVSTPDRPPRAVAILHGHEEVVSSVAFRAGGDVVATASMDGTARLWNISDPEHPSLLSAVDHGAPAESVSFGPDGTTMVTTGHDPVVRLWNAADPRNPVRIAALEGHRDAVYSARFAPAGRILATASRDHTARLWDLADPAGPRPLATLTGHTAAVSSASFGGRTLVTAGTDRVVRLWDLTVPGAPAALAAIPLPTAATSAALSPDGNTLAATGEDGVLRLWDSTDPRRPQPRPSLPGPGSGMSVTFDAGGGRLAVTGSRHEAQLWDIDETGQVRSNHTELPETPGAVMSGPGSTTVFAIAGQTASTLTAWNTGWPRRRPATVPIPPPSVPFGITPSPDGRRVATYRDGAVVLWDVTDPAVPRRLTAIPEAGQVSTAFDSTGGLLAVVGGNQPVRLWDVTDPGRPTLLSDTIATAAGANFAVGRPLLATVTADNTVVLWDVSDPRRPRRTADPLPDARSVAWAPGGRLLATIGDYTVSLWDTADPARPRHLATLTGHTGPVSAFAFSPDGRTLATASRDHTARLWDVSTPDRPGEVATLTGHTAPVNDLSWRPDGHTLATAGADRTIRLWETRVEHVAGYACQDASAISEAEWNRYLPGLPYRSPCH</sequence>
<dbReference type="OrthoDB" id="192618at2"/>